<proteinExistence type="predicted"/>
<keyword evidence="2" id="KW-1003">Cell membrane</keyword>
<evidence type="ECO:0000259" key="7">
    <source>
        <dbReference type="Pfam" id="PF02687"/>
    </source>
</evidence>
<evidence type="ECO:0000313" key="9">
    <source>
        <dbReference type="EMBL" id="RRR24264.1"/>
    </source>
</evidence>
<evidence type="ECO:0000256" key="2">
    <source>
        <dbReference type="ARBA" id="ARBA00022475"/>
    </source>
</evidence>
<feature type="transmembrane region" description="Helical" evidence="6">
    <location>
        <begin position="618"/>
        <end position="642"/>
    </location>
</feature>
<dbReference type="Proteomes" id="UP000282185">
    <property type="component" value="Unassembled WGS sequence"/>
</dbReference>
<dbReference type="EMBL" id="QSWH01000002">
    <property type="protein sequence ID" value="RRR24264.1"/>
    <property type="molecule type" value="Genomic_DNA"/>
</dbReference>
<comment type="subcellular location">
    <subcellularLocation>
        <location evidence="1">Cell membrane</location>
        <topology evidence="1">Multi-pass membrane protein</topology>
    </subcellularLocation>
</comment>
<keyword evidence="3 6" id="KW-0812">Transmembrane</keyword>
<keyword evidence="4 6" id="KW-1133">Transmembrane helix</keyword>
<name>A0A345YRH1_9MICO</name>
<dbReference type="Pfam" id="PF02687">
    <property type="entry name" value="FtsX"/>
    <property type="match status" value="1"/>
</dbReference>
<keyword evidence="10" id="KW-1185">Reference proteome</keyword>
<evidence type="ECO:0000313" key="8">
    <source>
        <dbReference type="EMBL" id="AXK46523.1"/>
    </source>
</evidence>
<feature type="transmembrane region" description="Helical" evidence="6">
    <location>
        <begin position="165"/>
        <end position="187"/>
    </location>
</feature>
<dbReference type="KEGG" id="bsau:DWV08_13475"/>
<dbReference type="OrthoDB" id="4788904at2"/>
<organism evidence="9 11">
    <name type="scientific">Brachybacterium saurashtrense</name>
    <dbReference type="NCBI Taxonomy" id="556288"/>
    <lineage>
        <taxon>Bacteria</taxon>
        <taxon>Bacillati</taxon>
        <taxon>Actinomycetota</taxon>
        <taxon>Actinomycetes</taxon>
        <taxon>Micrococcales</taxon>
        <taxon>Dermabacteraceae</taxon>
        <taxon>Brachybacterium</taxon>
    </lineage>
</organism>
<sequence length="652" mass="67689">MDGWRAEMGTALQLGWQLATRATGHGRLRSAIMALVAAAGTLAVLALGRLVLATADTSDASVMLGGESLVYSRALTGGVLLAVVLPVLVTAFAAGRMSAALRARRLERLRLLGMSRRSLALVGLGETAPWALGGWAAGMLLAAVLGPALSRLPGADGVSQAGSAFLLAAGLAVPMMIELGALGPGLLRARAHRVRARTGVDASPSPLRVLPLLAGIALLLVARQEQLGNGAVIPAFLGGAALAALGTVLLTPLLVRALSWTLVRREPPSATIAARRLQAQPAVQTRIIGALMIGLVVATAAQGLIAVVEQLPQYRAVEHAREVEARAESFAVPAGTTAASLRSELAEVEGIREIAVVQEALAPGLPGPEPFPEEGTSVVVSTCAELLIIQPSLEGCRDDVPQWILYPPIPDMSVPQEGEAELRGTFDDSGEIGPHIATVHVDETTATIGPLAGPWQNPDLAGRLYVPRGLLTEAEVGALDSVRATVVADPRDDLVGELRAAGFTAHAGYDAAEFERWEHVIAMTRLLTLVVLALGLGGFLLSLTDRMLERRTELAHLRLLGTPVSTLRRAQALEIALPLLLGVLLAVAVGSLIADGYVTLGNRGADAETAVRLAQGYQVVPVLGAAIGAGVIVAVSSLGLGARLRPEMLRRP</sequence>
<accession>A0A345YRH1</accession>
<feature type="transmembrane region" description="Helical" evidence="6">
    <location>
        <begin position="207"/>
        <end position="223"/>
    </location>
</feature>
<evidence type="ECO:0000256" key="6">
    <source>
        <dbReference type="SAM" id="Phobius"/>
    </source>
</evidence>
<evidence type="ECO:0000256" key="1">
    <source>
        <dbReference type="ARBA" id="ARBA00004651"/>
    </source>
</evidence>
<feature type="transmembrane region" description="Helical" evidence="6">
    <location>
        <begin position="31"/>
        <end position="55"/>
    </location>
</feature>
<evidence type="ECO:0000313" key="11">
    <source>
        <dbReference type="Proteomes" id="UP000282185"/>
    </source>
</evidence>
<feature type="transmembrane region" description="Helical" evidence="6">
    <location>
        <begin position="287"/>
        <end position="308"/>
    </location>
</feature>
<feature type="transmembrane region" description="Helical" evidence="6">
    <location>
        <begin position="75"/>
        <end position="98"/>
    </location>
</feature>
<dbReference type="GO" id="GO:0005886">
    <property type="term" value="C:plasma membrane"/>
    <property type="evidence" value="ECO:0007669"/>
    <property type="project" value="UniProtKB-SubCell"/>
</dbReference>
<dbReference type="InterPro" id="IPR003838">
    <property type="entry name" value="ABC3_permease_C"/>
</dbReference>
<evidence type="ECO:0000256" key="5">
    <source>
        <dbReference type="ARBA" id="ARBA00023136"/>
    </source>
</evidence>
<feature type="transmembrane region" description="Helical" evidence="6">
    <location>
        <begin position="119"/>
        <end position="145"/>
    </location>
</feature>
<reference evidence="8 10" key="1">
    <citation type="submission" date="2018-07" db="EMBL/GenBank/DDBJ databases">
        <title>Brachybacterium saurashtrense DSM 23186 genome sequence.</title>
        <authorList>
            <person name="Guo L."/>
        </authorList>
    </citation>
    <scope>NUCLEOTIDE SEQUENCE [LARGE SCALE GENOMIC DNA]</scope>
    <source>
        <strain evidence="8 10">DSM 23186</strain>
    </source>
</reference>
<protein>
    <recommendedName>
        <fullName evidence="7">ABC3 transporter permease C-terminal domain-containing protein</fullName>
    </recommendedName>
</protein>
<feature type="transmembrane region" description="Helical" evidence="6">
    <location>
        <begin position="526"/>
        <end position="544"/>
    </location>
</feature>
<reference evidence="9 11" key="2">
    <citation type="submission" date="2018-08" db="EMBL/GenBank/DDBJ databases">
        <title>Brachybacterium saurashtrense DSM 23186.</title>
        <authorList>
            <person name="Li Y."/>
        </authorList>
    </citation>
    <scope>NUCLEOTIDE SEQUENCE [LARGE SCALE GENOMIC DNA]</scope>
    <source>
        <strain evidence="9 11">DSM 23186</strain>
    </source>
</reference>
<keyword evidence="5 6" id="KW-0472">Membrane</keyword>
<feature type="domain" description="ABC3 transporter permease C-terminal" evidence="7">
    <location>
        <begin position="527"/>
        <end position="601"/>
    </location>
</feature>
<evidence type="ECO:0000256" key="3">
    <source>
        <dbReference type="ARBA" id="ARBA00022692"/>
    </source>
</evidence>
<evidence type="ECO:0000313" key="10">
    <source>
        <dbReference type="Proteomes" id="UP000254236"/>
    </source>
</evidence>
<gene>
    <name evidence="8" type="ORF">DWV08_13475</name>
    <name evidence="9" type="ORF">DXU92_05225</name>
</gene>
<dbReference type="Proteomes" id="UP000254236">
    <property type="component" value="Chromosome"/>
</dbReference>
<feature type="transmembrane region" description="Helical" evidence="6">
    <location>
        <begin position="575"/>
        <end position="598"/>
    </location>
</feature>
<dbReference type="AlphaFoldDB" id="A0A345YRH1"/>
<evidence type="ECO:0000256" key="4">
    <source>
        <dbReference type="ARBA" id="ARBA00022989"/>
    </source>
</evidence>
<feature type="transmembrane region" description="Helical" evidence="6">
    <location>
        <begin position="235"/>
        <end position="255"/>
    </location>
</feature>
<dbReference type="EMBL" id="CP031356">
    <property type="protein sequence ID" value="AXK46523.1"/>
    <property type="molecule type" value="Genomic_DNA"/>
</dbReference>